<dbReference type="Pfam" id="PF07686">
    <property type="entry name" value="V-set"/>
    <property type="match status" value="1"/>
</dbReference>
<feature type="compositionally biased region" description="Polar residues" evidence="3">
    <location>
        <begin position="149"/>
        <end position="169"/>
    </location>
</feature>
<keyword evidence="5" id="KW-0675">Receptor</keyword>
<evidence type="ECO:0000256" key="3">
    <source>
        <dbReference type="SAM" id="MobiDB-lite"/>
    </source>
</evidence>
<dbReference type="InterPro" id="IPR013106">
    <property type="entry name" value="Ig_V-set"/>
</dbReference>
<dbReference type="STRING" id="8469.M7BCH0"/>
<dbReference type="PROSITE" id="PS50835">
    <property type="entry name" value="IG_LIKE"/>
    <property type="match status" value="1"/>
</dbReference>
<dbReference type="PANTHER" id="PTHR19971">
    <property type="entry name" value="SIGNAL-REGULATORY PROTEIN BETA"/>
    <property type="match status" value="1"/>
</dbReference>
<dbReference type="EMBL" id="KB536575">
    <property type="protein sequence ID" value="EMP33275.1"/>
    <property type="molecule type" value="Genomic_DNA"/>
</dbReference>
<evidence type="ECO:0000256" key="1">
    <source>
        <dbReference type="ARBA" id="ARBA00023157"/>
    </source>
</evidence>
<keyword evidence="1" id="KW-1015">Disulfide bond</keyword>
<organism evidence="5 6">
    <name type="scientific">Chelonia mydas</name>
    <name type="common">Green sea-turtle</name>
    <name type="synonym">Chelonia agassizi</name>
    <dbReference type="NCBI Taxonomy" id="8469"/>
    <lineage>
        <taxon>Eukaryota</taxon>
        <taxon>Metazoa</taxon>
        <taxon>Chordata</taxon>
        <taxon>Craniata</taxon>
        <taxon>Vertebrata</taxon>
        <taxon>Euteleostomi</taxon>
        <taxon>Archelosauria</taxon>
        <taxon>Testudinata</taxon>
        <taxon>Testudines</taxon>
        <taxon>Cryptodira</taxon>
        <taxon>Durocryptodira</taxon>
        <taxon>Americhelydia</taxon>
        <taxon>Chelonioidea</taxon>
        <taxon>Cheloniidae</taxon>
        <taxon>Chelonia</taxon>
    </lineage>
</organism>
<sequence length="290" mass="31330">MPWSEAPEEGAGAEAQEFQLLQPQDPVWVSAGETLTLTCFVIGLAPPGPVKWFKGSGGGRQLVYADTGSFPRVTRAASGSDTDFTIHINDTRPADAGTHGNVRRVWGAAEEVKKGSGGDEEFRSGAGTTVTVSALVSTYFFVRKKRGRSPSTARSQTPFPDTTRTQSQPSDDKDPDVLYADLQHPARLQQPKQSAPEEHSEYAAIKRIPTRFANSRPNPERCGAFAAPRYVDGSFESSAPLRIGPSVNEHHVREHLLSSALCIAPQQHGAFVRYGVRLSEATGIAQEGET</sequence>
<dbReference type="Proteomes" id="UP000031443">
    <property type="component" value="Unassembled WGS sequence"/>
</dbReference>
<reference evidence="6" key="1">
    <citation type="journal article" date="2013" name="Nat. Genet.">
        <title>The draft genomes of soft-shell turtle and green sea turtle yield insights into the development and evolution of the turtle-specific body plan.</title>
        <authorList>
            <person name="Wang Z."/>
            <person name="Pascual-Anaya J."/>
            <person name="Zadissa A."/>
            <person name="Li W."/>
            <person name="Niimura Y."/>
            <person name="Huang Z."/>
            <person name="Li C."/>
            <person name="White S."/>
            <person name="Xiong Z."/>
            <person name="Fang D."/>
            <person name="Wang B."/>
            <person name="Ming Y."/>
            <person name="Chen Y."/>
            <person name="Zheng Y."/>
            <person name="Kuraku S."/>
            <person name="Pignatelli M."/>
            <person name="Herrero J."/>
            <person name="Beal K."/>
            <person name="Nozawa M."/>
            <person name="Li Q."/>
            <person name="Wang J."/>
            <person name="Zhang H."/>
            <person name="Yu L."/>
            <person name="Shigenobu S."/>
            <person name="Wang J."/>
            <person name="Liu J."/>
            <person name="Flicek P."/>
            <person name="Searle S."/>
            <person name="Wang J."/>
            <person name="Kuratani S."/>
            <person name="Yin Y."/>
            <person name="Aken B."/>
            <person name="Zhang G."/>
            <person name="Irie N."/>
        </authorList>
    </citation>
    <scope>NUCLEOTIDE SEQUENCE [LARGE SCALE GENOMIC DNA]</scope>
</reference>
<dbReference type="AlphaFoldDB" id="M7BCH0"/>
<keyword evidence="6" id="KW-1185">Reference proteome</keyword>
<dbReference type="InterPro" id="IPR036179">
    <property type="entry name" value="Ig-like_dom_sf"/>
</dbReference>
<gene>
    <name evidence="5" type="ORF">UY3_09605</name>
</gene>
<dbReference type="SUPFAM" id="SSF48726">
    <property type="entry name" value="Immunoglobulin"/>
    <property type="match status" value="1"/>
</dbReference>
<dbReference type="Gene3D" id="2.60.40.10">
    <property type="entry name" value="Immunoglobulins"/>
    <property type="match status" value="1"/>
</dbReference>
<feature type="region of interest" description="Disordered" evidence="3">
    <location>
        <begin position="146"/>
        <end position="177"/>
    </location>
</feature>
<accession>M7BCH0</accession>
<dbReference type="eggNOG" id="ENOG502S1XD">
    <property type="taxonomic scope" value="Eukaryota"/>
</dbReference>
<evidence type="ECO:0000259" key="4">
    <source>
        <dbReference type="PROSITE" id="PS50835"/>
    </source>
</evidence>
<evidence type="ECO:0000313" key="6">
    <source>
        <dbReference type="Proteomes" id="UP000031443"/>
    </source>
</evidence>
<protein>
    <submittedName>
        <fullName evidence="5">Tyrosine-protein phosphatase non-receptor type substrate 1</fullName>
    </submittedName>
</protein>
<name>M7BCH0_CHEMY</name>
<proteinExistence type="predicted"/>
<keyword evidence="2" id="KW-0325">Glycoprotein</keyword>
<dbReference type="InterPro" id="IPR051755">
    <property type="entry name" value="Ig-like_CS_Receptor"/>
</dbReference>
<evidence type="ECO:0000256" key="2">
    <source>
        <dbReference type="ARBA" id="ARBA00023180"/>
    </source>
</evidence>
<feature type="domain" description="Ig-like" evidence="4">
    <location>
        <begin position="7"/>
        <end position="99"/>
    </location>
</feature>
<dbReference type="InterPro" id="IPR007110">
    <property type="entry name" value="Ig-like_dom"/>
</dbReference>
<dbReference type="InterPro" id="IPR013783">
    <property type="entry name" value="Ig-like_fold"/>
</dbReference>
<evidence type="ECO:0000313" key="5">
    <source>
        <dbReference type="EMBL" id="EMP33275.1"/>
    </source>
</evidence>